<dbReference type="AlphaFoldDB" id="A0A9P5PTP4"/>
<evidence type="ECO:0000313" key="2">
    <source>
        <dbReference type="EMBL" id="KAF9072164.1"/>
    </source>
</evidence>
<keyword evidence="3" id="KW-1185">Reference proteome</keyword>
<gene>
    <name evidence="2" type="ORF">BDP27DRAFT_1494818</name>
</gene>
<organism evidence="2 3">
    <name type="scientific">Rhodocollybia butyracea</name>
    <dbReference type="NCBI Taxonomy" id="206335"/>
    <lineage>
        <taxon>Eukaryota</taxon>
        <taxon>Fungi</taxon>
        <taxon>Dikarya</taxon>
        <taxon>Basidiomycota</taxon>
        <taxon>Agaricomycotina</taxon>
        <taxon>Agaricomycetes</taxon>
        <taxon>Agaricomycetidae</taxon>
        <taxon>Agaricales</taxon>
        <taxon>Marasmiineae</taxon>
        <taxon>Omphalotaceae</taxon>
        <taxon>Rhodocollybia</taxon>
    </lineage>
</organism>
<reference evidence="2" key="1">
    <citation type="submission" date="2020-11" db="EMBL/GenBank/DDBJ databases">
        <authorList>
            <consortium name="DOE Joint Genome Institute"/>
            <person name="Ahrendt S."/>
            <person name="Riley R."/>
            <person name="Andreopoulos W."/>
            <person name="Labutti K."/>
            <person name="Pangilinan J."/>
            <person name="Ruiz-Duenas F.J."/>
            <person name="Barrasa J.M."/>
            <person name="Sanchez-Garcia M."/>
            <person name="Camarero S."/>
            <person name="Miyauchi S."/>
            <person name="Serrano A."/>
            <person name="Linde D."/>
            <person name="Babiker R."/>
            <person name="Drula E."/>
            <person name="Ayuso-Fernandez I."/>
            <person name="Pacheco R."/>
            <person name="Padilla G."/>
            <person name="Ferreira P."/>
            <person name="Barriuso J."/>
            <person name="Kellner H."/>
            <person name="Castanera R."/>
            <person name="Alfaro M."/>
            <person name="Ramirez L."/>
            <person name="Pisabarro A.G."/>
            <person name="Kuo A."/>
            <person name="Tritt A."/>
            <person name="Lipzen A."/>
            <person name="He G."/>
            <person name="Yan M."/>
            <person name="Ng V."/>
            <person name="Cullen D."/>
            <person name="Martin F."/>
            <person name="Rosso M.-N."/>
            <person name="Henrissat B."/>
            <person name="Hibbett D."/>
            <person name="Martinez A.T."/>
            <person name="Grigoriev I.V."/>
        </authorList>
    </citation>
    <scope>NUCLEOTIDE SEQUENCE</scope>
    <source>
        <strain evidence="2">AH 40177</strain>
    </source>
</reference>
<dbReference type="OrthoDB" id="5588846at2759"/>
<dbReference type="EMBL" id="JADNRY010000026">
    <property type="protein sequence ID" value="KAF9072164.1"/>
    <property type="molecule type" value="Genomic_DNA"/>
</dbReference>
<comment type="caution">
    <text evidence="2">The sequence shown here is derived from an EMBL/GenBank/DDBJ whole genome shotgun (WGS) entry which is preliminary data.</text>
</comment>
<protein>
    <submittedName>
        <fullName evidence="2">Uncharacterized protein</fullName>
    </submittedName>
</protein>
<feature type="region of interest" description="Disordered" evidence="1">
    <location>
        <begin position="1"/>
        <end position="77"/>
    </location>
</feature>
<dbReference type="Proteomes" id="UP000772434">
    <property type="component" value="Unassembled WGS sequence"/>
</dbReference>
<name>A0A9P5PTP4_9AGAR</name>
<evidence type="ECO:0000313" key="3">
    <source>
        <dbReference type="Proteomes" id="UP000772434"/>
    </source>
</evidence>
<accession>A0A9P5PTP4</accession>
<feature type="compositionally biased region" description="Polar residues" evidence="1">
    <location>
        <begin position="57"/>
        <end position="67"/>
    </location>
</feature>
<sequence>MLLRIWTTDVSVDSDAGQDKSEIDTEQESGNLAVQDWNEGSSQITEDSADNKEINTRSDAVISSDTQGRPRESQHSSIQLLRRFHENARNGFEEDRSVSARKPHYVLSHSGTIRLSSNTLDASDLSSRHAIFQLNIDSEIFDSLQEAHTGEQSVDNTHRHYLRFRQREAY</sequence>
<proteinExistence type="predicted"/>
<feature type="compositionally biased region" description="Polar residues" evidence="1">
    <location>
        <begin position="28"/>
        <end position="46"/>
    </location>
</feature>
<evidence type="ECO:0000256" key="1">
    <source>
        <dbReference type="SAM" id="MobiDB-lite"/>
    </source>
</evidence>